<evidence type="ECO:0000313" key="1">
    <source>
        <dbReference type="EMBL" id="GMQ61212.1"/>
    </source>
</evidence>
<protein>
    <submittedName>
        <fullName evidence="1">Uncharacterized protein</fullName>
    </submittedName>
</protein>
<sequence length="48" mass="5444">MINQIIVDILVRRINEGWIYPKTGLPLTTNDILKEEYKTAVEAIISAS</sequence>
<gene>
    <name evidence="1" type="ORF">AN2V17_04400</name>
</gene>
<proteinExistence type="predicted"/>
<evidence type="ECO:0000313" key="2">
    <source>
        <dbReference type="Proteomes" id="UP001374599"/>
    </source>
</evidence>
<name>A0ACB5UE41_9FIRM</name>
<accession>A0ACB5UE41</accession>
<dbReference type="EMBL" id="BTPU01000005">
    <property type="protein sequence ID" value="GMQ61212.1"/>
    <property type="molecule type" value="Genomic_DNA"/>
</dbReference>
<dbReference type="Proteomes" id="UP001374599">
    <property type="component" value="Unassembled WGS sequence"/>
</dbReference>
<reference evidence="1" key="1">
    <citation type="submission" date="2023-09" db="EMBL/GenBank/DDBJ databases">
        <title>Vallitalea sediminicola and Vallitalea maricola sp. nov., anaerobic bacteria isolated from marine sediment.</title>
        <authorList>
            <person name="Hirano S."/>
            <person name="Maeda A."/>
            <person name="Terahara T."/>
            <person name="Mori K."/>
            <person name="Hamada M."/>
            <person name="Matsumoto R."/>
            <person name="Kobayashi T."/>
        </authorList>
    </citation>
    <scope>NUCLEOTIDE SEQUENCE</scope>
    <source>
        <strain evidence="1">AN17-2</strain>
    </source>
</reference>
<comment type="caution">
    <text evidence="1">The sequence shown here is derived from an EMBL/GenBank/DDBJ whole genome shotgun (WGS) entry which is preliminary data.</text>
</comment>
<keyword evidence="2" id="KW-1185">Reference proteome</keyword>
<organism evidence="1 2">
    <name type="scientific">Vallitalea maricola</name>
    <dbReference type="NCBI Taxonomy" id="3074433"/>
    <lineage>
        <taxon>Bacteria</taxon>
        <taxon>Bacillati</taxon>
        <taxon>Bacillota</taxon>
        <taxon>Clostridia</taxon>
        <taxon>Lachnospirales</taxon>
        <taxon>Vallitaleaceae</taxon>
        <taxon>Vallitalea</taxon>
    </lineage>
</organism>